<dbReference type="PANTHER" id="PTHR43642">
    <property type="entry name" value="HYBRID SIGNAL TRANSDUCTION HISTIDINE KINASE G"/>
    <property type="match status" value="1"/>
</dbReference>
<evidence type="ECO:0000313" key="8">
    <source>
        <dbReference type="Proteomes" id="UP000234341"/>
    </source>
</evidence>
<dbReference type="InterPro" id="IPR000014">
    <property type="entry name" value="PAS"/>
</dbReference>
<dbReference type="SUPFAM" id="SSF56112">
    <property type="entry name" value="Protein kinase-like (PK-like)"/>
    <property type="match status" value="1"/>
</dbReference>
<dbReference type="Pfam" id="PF13191">
    <property type="entry name" value="AAA_16"/>
    <property type="match status" value="1"/>
</dbReference>
<dbReference type="InterPro" id="IPR000700">
    <property type="entry name" value="PAS-assoc_C"/>
</dbReference>
<dbReference type="PROSITE" id="PS50113">
    <property type="entry name" value="PAC"/>
    <property type="match status" value="1"/>
</dbReference>
<dbReference type="Pfam" id="PF00512">
    <property type="entry name" value="HisKA"/>
    <property type="match status" value="1"/>
</dbReference>
<feature type="domain" description="Histidine kinase" evidence="5">
    <location>
        <begin position="1642"/>
        <end position="1858"/>
    </location>
</feature>
<feature type="domain" description="PAC" evidence="6">
    <location>
        <begin position="1571"/>
        <end position="1622"/>
    </location>
</feature>
<dbReference type="Gene3D" id="1.10.510.10">
    <property type="entry name" value="Transferase(Phosphotransferase) domain 1"/>
    <property type="match status" value="1"/>
</dbReference>
<proteinExistence type="predicted"/>
<dbReference type="GO" id="GO:0000155">
    <property type="term" value="F:phosphorelay sensor kinase activity"/>
    <property type="evidence" value="ECO:0007669"/>
    <property type="project" value="InterPro"/>
</dbReference>
<dbReference type="SMART" id="SM00388">
    <property type="entry name" value="HisKA"/>
    <property type="match status" value="1"/>
</dbReference>
<dbReference type="Gene3D" id="3.30.565.10">
    <property type="entry name" value="Histidine kinase-like ATPase, C-terminal domain"/>
    <property type="match status" value="1"/>
</dbReference>
<evidence type="ECO:0000256" key="3">
    <source>
        <dbReference type="ARBA" id="ARBA00022553"/>
    </source>
</evidence>
<dbReference type="InterPro" id="IPR041664">
    <property type="entry name" value="AAA_16"/>
</dbReference>
<dbReference type="SMART" id="SM00065">
    <property type="entry name" value="GAF"/>
    <property type="match status" value="1"/>
</dbReference>
<dbReference type="SUPFAM" id="SSF52540">
    <property type="entry name" value="P-loop containing nucleoside triphosphate hydrolases"/>
    <property type="match status" value="1"/>
</dbReference>
<dbReference type="NCBIfam" id="TIGR00229">
    <property type="entry name" value="sensory_box"/>
    <property type="match status" value="1"/>
</dbReference>
<sequence length="1858" mass="202026">MTTDASSQPQRLQNGPQNGLQDAISLSEYRFVPCLQDGVVAFSRGVHDRTGNALMLAHAVSQRVEPDAARRIETEYALRGLLRAEWALVPRALTRYRQGVAAVYDDHTGTPLLALLGQRLPVAQVLSIALGASAALKAVHECGLVHRAITPCSLFVDDAGRCRIGRFGFAIHASQPDADRPAVTTLAGEAPAYMSPEHTGRTRHAIDARSDLYALGVVVYQLLTGQLPFGVRNPDDLGEWIHSHVAGAALPPDAIEPEVPAMLSRIVLKLLEKSPSRRYQTAAGLHADLARCADAWRLHGHIAPFETGERDVSADLALPDGLYARDAELARLTDAFASVQATGTPAVVALTGPSGVGKSKLAQAFAQTMQARLACCAVGKADQFRQNVPYAVLADAFRALVHQILGLPEAAVRTWQLRLVQVLGGYGQVAARIAPALRLLVDDFPPSPATQGVDADVHVGIAMRLLVQAFAQPDLPFVLVMDDIQWLDQPSQRLLSRLADASTPLPLLLVCGARDADVAPLAALRQHAAVLDVPVGNLSVASVVTLLVEALRMPETALQPLAHRIHAKTLGNPFFVRQFLRTLADERLITCPDHSDSWQFDLVAIEQRSYTDNVAELSLQRLHRLPAETRDCLGGMACLGSRSPVTLLCDVFGLSERALHARLAPARAAGLLMLAQQEYVFTHDRIQEAAHDGIDAASRARLSLHAGRLLAQSIRHDARDDLLFRAADLLMHGEAQETSADDARMMAALFLDAARRARSTAAYAAALQYVDSGLRRACGPGVPSPAADGLVFSLLEEQAHCWFLQGRLDDALALATDLLERHTGPLRQAGVYRLKIEIHLRRSENALAVQQAIEGLHGFGIDLPPHPSDDLCDALYAEIQPQLDATRLDALLALPDVADARIDAAMGLLLALQIPASFTDQNLAFATLCQMMRLTLAHGMSGSATASLGWLGVLVCHRYGAYHDGFRYGELARRLTTRHGYAAHEARTLLPLDQLSVWTQPLSYSIECARAGFAAGVAHGDITTACYECCHVVAVMLARGDALDDVEAEISRGLQFVRAARFGDVEAILLLQQRFIDGLRTLAWQTPGVPAAPEPAEERLSTLEFWQAVYRSTVLLLAGQVDAAAQCLDRAATFAWSAPAHIHQLDFHLLRALTLAAQLDASPTAPDAPAWQTLRADARRLRDWAHANPLTFTDKALLAEAELARLEGDVLTAMSRYEQAIAHAAAHGFVQITAIAHERAARLGAAQGLASTADAHRRHARDAYLRWGAMGKARQLETEFPEIVETAPLRTWHLGASAQTLDAESVIKASRALSEEIRLDRLIDKLMTVVLEYAGAQRGLLIRMRPEGPVVEASADTTADGIRVRVTQDPVTPSALPVVMLRTAVRTGQPAMTGMSVGANPFAIDPYFGQVGSQAGMSHGADISALCIPMLRHNEAIGALYLENRLVRDAFTLDRTRVLELIASQAAISLRTARLYDDLLAENERRQQVERELRASEASLAMGESVSHTGSWRWDLKRDRFTGSDELRRIYELDPDQHDLPFEVFLSHMHPEDREMVRHITETHVARQATVRVEHRIVRADGSIRYLAAIGKPLPGDDGEIDYVGTVTDITARRQGEDALRSAQADLARVARATTVGQLTASIAHEVNQPLMSIVSNAGASLRWLARPTPDIANAREGLEAIRSEGQRAGDMIRSLQALTRNAAPVMAQVDIHQAIRHILAISRTEIERRQIALKLSLEAEPAHAFGDDIQLQQVILNLVVNAIDAMSEIHGRTRVLHLTTRLVDDHLLEVSVADTGTGIGQDLAEQVFEPFYTTKVNGMGMGLAICKSIVEAHRGQLRAEALVPHGSRFAFSIPRQP</sequence>
<comment type="catalytic activity">
    <reaction evidence="1">
        <text>ATP + protein L-histidine = ADP + protein N-phospho-L-histidine.</text>
        <dbReference type="EC" id="2.7.13.3"/>
    </reaction>
</comment>
<dbReference type="InterPro" id="IPR036097">
    <property type="entry name" value="HisK_dim/P_sf"/>
</dbReference>
<keyword evidence="7" id="KW-0808">Transferase</keyword>
<evidence type="ECO:0000256" key="2">
    <source>
        <dbReference type="ARBA" id="ARBA00012438"/>
    </source>
</evidence>
<dbReference type="EC" id="2.7.13.3" evidence="2"/>
<evidence type="ECO:0000313" key="7">
    <source>
        <dbReference type="EMBL" id="PLP98130.1"/>
    </source>
</evidence>
<protein>
    <recommendedName>
        <fullName evidence="2">histidine kinase</fullName>
        <ecNumber evidence="2">2.7.13.3</ecNumber>
    </recommendedName>
</protein>
<dbReference type="InterPro" id="IPR053159">
    <property type="entry name" value="Hybrid_Histidine_Kinase"/>
</dbReference>
<evidence type="ECO:0000256" key="1">
    <source>
        <dbReference type="ARBA" id="ARBA00000085"/>
    </source>
</evidence>
<dbReference type="GO" id="GO:0005524">
    <property type="term" value="F:ATP binding"/>
    <property type="evidence" value="ECO:0007669"/>
    <property type="project" value="InterPro"/>
</dbReference>
<dbReference type="Pfam" id="PF00069">
    <property type="entry name" value="Pkinase"/>
    <property type="match status" value="1"/>
</dbReference>
<dbReference type="InterPro" id="IPR029016">
    <property type="entry name" value="GAF-like_dom_sf"/>
</dbReference>
<dbReference type="Gene3D" id="2.10.70.100">
    <property type="match status" value="1"/>
</dbReference>
<dbReference type="SUPFAM" id="SSF55785">
    <property type="entry name" value="PYP-like sensor domain (PAS domain)"/>
    <property type="match status" value="1"/>
</dbReference>
<keyword evidence="7" id="KW-0418">Kinase</keyword>
<dbReference type="InterPro" id="IPR005467">
    <property type="entry name" value="His_kinase_dom"/>
</dbReference>
<dbReference type="PROSITE" id="PS50011">
    <property type="entry name" value="PROTEIN_KINASE_DOM"/>
    <property type="match status" value="1"/>
</dbReference>
<dbReference type="RefSeq" id="WP_101683891.1">
    <property type="nucleotide sequence ID" value="NZ_PJRP01000013.1"/>
</dbReference>
<evidence type="ECO:0000259" key="4">
    <source>
        <dbReference type="PROSITE" id="PS50011"/>
    </source>
</evidence>
<name>A0A2N5C7H0_9BURK</name>
<reference evidence="7 8" key="1">
    <citation type="submission" date="2017-12" db="EMBL/GenBank/DDBJ databases">
        <title>Genome sequence of the active heterotrophic nitrifier-denitrifier, Cupriavidus pauculus UM1.</title>
        <authorList>
            <person name="Putonti C."/>
            <person name="Castignetti D."/>
        </authorList>
    </citation>
    <scope>NUCLEOTIDE SEQUENCE [LARGE SCALE GENOMIC DNA]</scope>
    <source>
        <strain evidence="7 8">UM1</strain>
    </source>
</reference>
<dbReference type="CDD" id="cd00130">
    <property type="entry name" value="PAS"/>
    <property type="match status" value="1"/>
</dbReference>
<comment type="caution">
    <text evidence="7">The sequence shown here is derived from an EMBL/GenBank/DDBJ whole genome shotgun (WGS) entry which is preliminary data.</text>
</comment>
<dbReference type="SUPFAM" id="SSF47384">
    <property type="entry name" value="Homodimeric domain of signal transducing histidine kinase"/>
    <property type="match status" value="1"/>
</dbReference>
<evidence type="ECO:0000259" key="5">
    <source>
        <dbReference type="PROSITE" id="PS50109"/>
    </source>
</evidence>
<dbReference type="PROSITE" id="PS50109">
    <property type="entry name" value="HIS_KIN"/>
    <property type="match status" value="1"/>
</dbReference>
<dbReference type="InterPro" id="IPR003661">
    <property type="entry name" value="HisK_dim/P_dom"/>
</dbReference>
<dbReference type="Pfam" id="PF02518">
    <property type="entry name" value="HATPase_c"/>
    <property type="match status" value="1"/>
</dbReference>
<dbReference type="SMART" id="SM00220">
    <property type="entry name" value="S_TKc"/>
    <property type="match status" value="1"/>
</dbReference>
<keyword evidence="3" id="KW-0597">Phosphoprotein</keyword>
<dbReference type="InterPro" id="IPR035965">
    <property type="entry name" value="PAS-like_dom_sf"/>
</dbReference>
<dbReference type="InterPro" id="IPR013655">
    <property type="entry name" value="PAS_fold_3"/>
</dbReference>
<dbReference type="InterPro" id="IPR027417">
    <property type="entry name" value="P-loop_NTPase"/>
</dbReference>
<dbReference type="InterPro" id="IPR011009">
    <property type="entry name" value="Kinase-like_dom_sf"/>
</dbReference>
<dbReference type="InterPro" id="IPR000719">
    <property type="entry name" value="Prot_kinase_dom"/>
</dbReference>
<dbReference type="Proteomes" id="UP000234341">
    <property type="component" value="Unassembled WGS sequence"/>
</dbReference>
<dbReference type="Gene3D" id="3.40.50.300">
    <property type="entry name" value="P-loop containing nucleotide triphosphate hydrolases"/>
    <property type="match status" value="1"/>
</dbReference>
<dbReference type="Gene3D" id="3.30.450.40">
    <property type="match status" value="1"/>
</dbReference>
<dbReference type="InterPro" id="IPR003594">
    <property type="entry name" value="HATPase_dom"/>
</dbReference>
<dbReference type="PRINTS" id="PR00344">
    <property type="entry name" value="BCTRLSENSOR"/>
</dbReference>
<dbReference type="CDD" id="cd00082">
    <property type="entry name" value="HisKA"/>
    <property type="match status" value="1"/>
</dbReference>
<dbReference type="InterPro" id="IPR003018">
    <property type="entry name" value="GAF"/>
</dbReference>
<dbReference type="InterPro" id="IPR001610">
    <property type="entry name" value="PAC"/>
</dbReference>
<dbReference type="EMBL" id="PJRP01000013">
    <property type="protein sequence ID" value="PLP98130.1"/>
    <property type="molecule type" value="Genomic_DNA"/>
</dbReference>
<accession>A0A2N5C7H0</accession>
<dbReference type="OrthoDB" id="9801841at2"/>
<dbReference type="Gene3D" id="3.30.450.20">
    <property type="entry name" value="PAS domain"/>
    <property type="match status" value="1"/>
</dbReference>
<organism evidence="7 8">
    <name type="scientific">Cupriavidus pauculus</name>
    <dbReference type="NCBI Taxonomy" id="82633"/>
    <lineage>
        <taxon>Bacteria</taxon>
        <taxon>Pseudomonadati</taxon>
        <taxon>Pseudomonadota</taxon>
        <taxon>Betaproteobacteria</taxon>
        <taxon>Burkholderiales</taxon>
        <taxon>Burkholderiaceae</taxon>
        <taxon>Cupriavidus</taxon>
    </lineage>
</organism>
<evidence type="ECO:0000259" key="6">
    <source>
        <dbReference type="PROSITE" id="PS50113"/>
    </source>
</evidence>
<dbReference type="Pfam" id="PF08447">
    <property type="entry name" value="PAS_3"/>
    <property type="match status" value="1"/>
</dbReference>
<dbReference type="SMART" id="SM00387">
    <property type="entry name" value="HATPase_c"/>
    <property type="match status" value="1"/>
</dbReference>
<dbReference type="InterPro" id="IPR004358">
    <property type="entry name" value="Sig_transdc_His_kin-like_C"/>
</dbReference>
<dbReference type="InterPro" id="IPR036890">
    <property type="entry name" value="HATPase_C_sf"/>
</dbReference>
<dbReference type="Gene3D" id="1.10.287.130">
    <property type="match status" value="1"/>
</dbReference>
<feature type="domain" description="Protein kinase" evidence="4">
    <location>
        <begin position="29"/>
        <end position="289"/>
    </location>
</feature>
<dbReference type="SUPFAM" id="SSF55874">
    <property type="entry name" value="ATPase domain of HSP90 chaperone/DNA topoisomerase II/histidine kinase"/>
    <property type="match status" value="1"/>
</dbReference>
<dbReference type="SMART" id="SM00086">
    <property type="entry name" value="PAC"/>
    <property type="match status" value="1"/>
</dbReference>
<dbReference type="PANTHER" id="PTHR43642:SF1">
    <property type="entry name" value="HYBRID SIGNAL TRANSDUCTION HISTIDINE KINASE G"/>
    <property type="match status" value="1"/>
</dbReference>
<dbReference type="Pfam" id="PF01590">
    <property type="entry name" value="GAF"/>
    <property type="match status" value="1"/>
</dbReference>
<dbReference type="SUPFAM" id="SSF55781">
    <property type="entry name" value="GAF domain-like"/>
    <property type="match status" value="1"/>
</dbReference>
<gene>
    <name evidence="7" type="ORF">CYJ10_23720</name>
</gene>